<dbReference type="EMBL" id="CP011125">
    <property type="protein sequence ID" value="AKF08172.1"/>
    <property type="molecule type" value="Genomic_DNA"/>
</dbReference>
<dbReference type="KEGG" id="samy:DB32_005321"/>
<evidence type="ECO:0000313" key="2">
    <source>
        <dbReference type="EMBL" id="AKF08172.1"/>
    </source>
</evidence>
<evidence type="ECO:0000259" key="1">
    <source>
        <dbReference type="Pfam" id="PF13145"/>
    </source>
</evidence>
<dbReference type="AlphaFoldDB" id="A0A0F6YJK7"/>
<protein>
    <recommendedName>
        <fullName evidence="1">PpiC domain-containing protein</fullName>
    </recommendedName>
</protein>
<dbReference type="STRING" id="927083.DB32_005321"/>
<accession>A0A0F6YJK7</accession>
<keyword evidence="3" id="KW-1185">Reference proteome</keyword>
<dbReference type="Pfam" id="PF13145">
    <property type="entry name" value="Rotamase_2"/>
    <property type="match status" value="1"/>
</dbReference>
<sequence length="258" mass="28350">MWFVAAGAVIFAIDRALLQDERAARAIVVDDAFVAGLRARFVERHGRAPDAREEDALVRDFVREEALSREARAAGLDEGDAIVRRRLVQKLELMLAGSVHVPEPDDEALETWMRAHEDELRVPARVTLEHVLFARDLRGARAEEDARTALDTGAIESGDPFVRGRAIGPSSEARIAAEMGAAFARAVIDMTPEQGWTGPIASTYGAHLVRVIAREEARMPALDDVRARVAAAWIEERRAALVDAEIARIVASYDVVIE</sequence>
<reference evidence="2 3" key="1">
    <citation type="submission" date="2015-03" db="EMBL/GenBank/DDBJ databases">
        <title>Genome assembly of Sandaracinus amylolyticus DSM 53668.</title>
        <authorList>
            <person name="Sharma G."/>
            <person name="Subramanian S."/>
        </authorList>
    </citation>
    <scope>NUCLEOTIDE SEQUENCE [LARGE SCALE GENOMIC DNA]</scope>
    <source>
        <strain evidence="2 3">DSM 53668</strain>
    </source>
</reference>
<dbReference type="InterPro" id="IPR046357">
    <property type="entry name" value="PPIase_dom_sf"/>
</dbReference>
<proteinExistence type="predicted"/>
<feature type="domain" description="PpiC" evidence="1">
    <location>
        <begin position="104"/>
        <end position="226"/>
    </location>
</feature>
<gene>
    <name evidence="2" type="ORF">DB32_005321</name>
</gene>
<dbReference type="GO" id="GO:0003755">
    <property type="term" value="F:peptidyl-prolyl cis-trans isomerase activity"/>
    <property type="evidence" value="ECO:0007669"/>
    <property type="project" value="InterPro"/>
</dbReference>
<evidence type="ECO:0000313" key="3">
    <source>
        <dbReference type="Proteomes" id="UP000034883"/>
    </source>
</evidence>
<dbReference type="InterPro" id="IPR000297">
    <property type="entry name" value="PPIase_PpiC"/>
</dbReference>
<dbReference type="Gene3D" id="3.10.50.40">
    <property type="match status" value="1"/>
</dbReference>
<name>A0A0F6YJK7_9BACT</name>
<dbReference type="Proteomes" id="UP000034883">
    <property type="component" value="Chromosome"/>
</dbReference>
<organism evidence="2 3">
    <name type="scientific">Sandaracinus amylolyticus</name>
    <dbReference type="NCBI Taxonomy" id="927083"/>
    <lineage>
        <taxon>Bacteria</taxon>
        <taxon>Pseudomonadati</taxon>
        <taxon>Myxococcota</taxon>
        <taxon>Polyangia</taxon>
        <taxon>Polyangiales</taxon>
        <taxon>Sandaracinaceae</taxon>
        <taxon>Sandaracinus</taxon>
    </lineage>
</organism>